<dbReference type="CDD" id="cd03255">
    <property type="entry name" value="ABC_MJ0796_LolCDE_FtsE"/>
    <property type="match status" value="1"/>
</dbReference>
<name>A0ABY5SD00_9BACL</name>
<keyword evidence="2" id="KW-0547">Nucleotide-binding</keyword>
<dbReference type="SUPFAM" id="SSF52540">
    <property type="entry name" value="P-loop containing nucleoside triphosphate hydrolases"/>
    <property type="match status" value="1"/>
</dbReference>
<reference evidence="5" key="1">
    <citation type="submission" date="2022-01" db="EMBL/GenBank/DDBJ databases">
        <title>Paenibacillus spongiae sp. nov., isolated from marine sponge.</title>
        <authorList>
            <person name="Li Z."/>
            <person name="Zhang M."/>
        </authorList>
    </citation>
    <scope>NUCLEOTIDE SEQUENCE</scope>
    <source>
        <strain evidence="5">PHS-Z3</strain>
    </source>
</reference>
<dbReference type="PROSITE" id="PS50893">
    <property type="entry name" value="ABC_TRANSPORTER_2"/>
    <property type="match status" value="1"/>
</dbReference>
<dbReference type="InterPro" id="IPR017911">
    <property type="entry name" value="MacB-like_ATP-bd"/>
</dbReference>
<dbReference type="PANTHER" id="PTHR24220">
    <property type="entry name" value="IMPORT ATP-BINDING PROTEIN"/>
    <property type="match status" value="1"/>
</dbReference>
<dbReference type="RefSeq" id="WP_258387716.1">
    <property type="nucleotide sequence ID" value="NZ_CP091430.1"/>
</dbReference>
<gene>
    <name evidence="5" type="ORF">L1F29_07480</name>
</gene>
<dbReference type="Gene3D" id="3.40.50.300">
    <property type="entry name" value="P-loop containing nucleotide triphosphate hydrolases"/>
    <property type="match status" value="1"/>
</dbReference>
<dbReference type="Proteomes" id="UP001057877">
    <property type="component" value="Chromosome"/>
</dbReference>
<keyword evidence="3 5" id="KW-0067">ATP-binding</keyword>
<dbReference type="EMBL" id="CP091430">
    <property type="protein sequence ID" value="UVI31654.1"/>
    <property type="molecule type" value="Genomic_DNA"/>
</dbReference>
<dbReference type="PROSITE" id="PS00211">
    <property type="entry name" value="ABC_TRANSPORTER_1"/>
    <property type="match status" value="1"/>
</dbReference>
<dbReference type="InterPro" id="IPR027417">
    <property type="entry name" value="P-loop_NTPase"/>
</dbReference>
<organism evidence="5 6">
    <name type="scientific">Paenibacillus spongiae</name>
    <dbReference type="NCBI Taxonomy" id="2909671"/>
    <lineage>
        <taxon>Bacteria</taxon>
        <taxon>Bacillati</taxon>
        <taxon>Bacillota</taxon>
        <taxon>Bacilli</taxon>
        <taxon>Bacillales</taxon>
        <taxon>Paenibacillaceae</taxon>
        <taxon>Paenibacillus</taxon>
    </lineage>
</organism>
<accession>A0ABY5SD00</accession>
<evidence type="ECO:0000256" key="3">
    <source>
        <dbReference type="ARBA" id="ARBA00022840"/>
    </source>
</evidence>
<evidence type="ECO:0000313" key="6">
    <source>
        <dbReference type="Proteomes" id="UP001057877"/>
    </source>
</evidence>
<proteinExistence type="predicted"/>
<evidence type="ECO:0000313" key="5">
    <source>
        <dbReference type="EMBL" id="UVI31654.1"/>
    </source>
</evidence>
<dbReference type="InterPro" id="IPR015854">
    <property type="entry name" value="ABC_transpr_LolD-like"/>
</dbReference>
<feature type="domain" description="ABC transporter" evidence="4">
    <location>
        <begin position="2"/>
        <end position="239"/>
    </location>
</feature>
<dbReference type="Pfam" id="PF00005">
    <property type="entry name" value="ABC_tran"/>
    <property type="match status" value="1"/>
</dbReference>
<dbReference type="InterPro" id="IPR017871">
    <property type="entry name" value="ABC_transporter-like_CS"/>
</dbReference>
<evidence type="ECO:0000256" key="1">
    <source>
        <dbReference type="ARBA" id="ARBA00022448"/>
    </source>
</evidence>
<sequence length="242" mass="26832">MIELRQIEHAFTLGRKGQERRVPVLRGIDLTIRKGEIVTLIGRSGSGKSTLLHIASGFIRPTSGRVSIAGLDVTDYSEGQWADFRRRYLGFVFQNFQLIPSMTAFENTELPLVLQGLPAGERRKQATEILEKLGIAAYADHYPSELSGGQQQRVGIARSLILNPPVLLADEPTGSLDSENEEQLLQLLQTLNRDHGITLLIITHDDKVASIGNRTMRIEDGRLADPANGSPNEYRKLEVVKP</sequence>
<protein>
    <submittedName>
        <fullName evidence="5">ABC transporter ATP-binding protein</fullName>
    </submittedName>
</protein>
<dbReference type="PANTHER" id="PTHR24220:SF648">
    <property type="entry name" value="ABC TRANSPORTER ATP-BINDING PROTEIN YTRE"/>
    <property type="match status" value="1"/>
</dbReference>
<evidence type="ECO:0000259" key="4">
    <source>
        <dbReference type="PROSITE" id="PS50893"/>
    </source>
</evidence>
<dbReference type="GO" id="GO:0005524">
    <property type="term" value="F:ATP binding"/>
    <property type="evidence" value="ECO:0007669"/>
    <property type="project" value="UniProtKB-KW"/>
</dbReference>
<dbReference type="InterPro" id="IPR003439">
    <property type="entry name" value="ABC_transporter-like_ATP-bd"/>
</dbReference>
<dbReference type="SMART" id="SM00382">
    <property type="entry name" value="AAA"/>
    <property type="match status" value="1"/>
</dbReference>
<dbReference type="InterPro" id="IPR003593">
    <property type="entry name" value="AAA+_ATPase"/>
</dbReference>
<evidence type="ECO:0000256" key="2">
    <source>
        <dbReference type="ARBA" id="ARBA00022741"/>
    </source>
</evidence>
<keyword evidence="6" id="KW-1185">Reference proteome</keyword>
<keyword evidence="1" id="KW-0813">Transport</keyword>